<dbReference type="GO" id="GO:0005506">
    <property type="term" value="F:iron ion binding"/>
    <property type="evidence" value="ECO:0007669"/>
    <property type="project" value="InterPro"/>
</dbReference>
<keyword evidence="4" id="KW-0249">Electron transport</keyword>
<dbReference type="SUPFAM" id="SSF46626">
    <property type="entry name" value="Cytochrome c"/>
    <property type="match status" value="1"/>
</dbReference>
<protein>
    <submittedName>
        <fullName evidence="9">Sulfite dehydrogenase (Cytochrome) subunit SorB</fullName>
        <ecNumber evidence="9">1.8.2.1</ecNumber>
    </submittedName>
</protein>
<dbReference type="InterPro" id="IPR008168">
    <property type="entry name" value="Cyt_C_IC"/>
</dbReference>
<dbReference type="AlphaFoldDB" id="A0A0P8BFU9"/>
<dbReference type="InterPro" id="IPR051811">
    <property type="entry name" value="Cytochrome_c550/c551-like"/>
</dbReference>
<comment type="caution">
    <text evidence="9">The sequence shown here is derived from an EMBL/GenBank/DDBJ whole genome shotgun (WGS) entry which is preliminary data.</text>
</comment>
<dbReference type="PRINTS" id="PR00605">
    <property type="entry name" value="CYTCHROMECIC"/>
</dbReference>
<accession>A0A0P8BFU9</accession>
<keyword evidence="2 6" id="KW-0349">Heme</keyword>
<dbReference type="InterPro" id="IPR009056">
    <property type="entry name" value="Cyt_c-like_dom"/>
</dbReference>
<feature type="chain" id="PRO_5006148435" evidence="7">
    <location>
        <begin position="22"/>
        <end position="106"/>
    </location>
</feature>
<evidence type="ECO:0000256" key="6">
    <source>
        <dbReference type="PROSITE-ProRule" id="PRU00433"/>
    </source>
</evidence>
<keyword evidence="9" id="KW-0560">Oxidoreductase</keyword>
<dbReference type="GO" id="GO:0050310">
    <property type="term" value="F:sulfite dehydrogenase activity"/>
    <property type="evidence" value="ECO:0007669"/>
    <property type="project" value="UniProtKB-EC"/>
</dbReference>
<evidence type="ECO:0000256" key="4">
    <source>
        <dbReference type="ARBA" id="ARBA00022982"/>
    </source>
</evidence>
<dbReference type="PATRIC" id="fig|1305731.5.peg.1936"/>
<gene>
    <name evidence="9" type="ORF">HLUCCX14_15785</name>
</gene>
<keyword evidence="3 6" id="KW-0479">Metal-binding</keyword>
<keyword evidence="1" id="KW-0813">Transport</keyword>
<organism evidence="9 10">
    <name type="scientific">Marinobacter excellens HL-55</name>
    <dbReference type="NCBI Taxonomy" id="1305731"/>
    <lineage>
        <taxon>Bacteria</taxon>
        <taxon>Pseudomonadati</taxon>
        <taxon>Pseudomonadota</taxon>
        <taxon>Gammaproteobacteria</taxon>
        <taxon>Pseudomonadales</taxon>
        <taxon>Marinobacteraceae</taxon>
        <taxon>Marinobacter</taxon>
    </lineage>
</organism>
<dbReference type="GO" id="GO:0009055">
    <property type="term" value="F:electron transfer activity"/>
    <property type="evidence" value="ECO:0007669"/>
    <property type="project" value="InterPro"/>
</dbReference>
<dbReference type="InterPro" id="IPR036909">
    <property type="entry name" value="Cyt_c-like_dom_sf"/>
</dbReference>
<dbReference type="Pfam" id="PF13442">
    <property type="entry name" value="Cytochrome_CBB3"/>
    <property type="match status" value="1"/>
</dbReference>
<feature type="domain" description="Cytochrome c" evidence="8">
    <location>
        <begin position="22"/>
        <end position="102"/>
    </location>
</feature>
<dbReference type="EC" id="1.8.2.1" evidence="9"/>
<reference evidence="9 10" key="1">
    <citation type="submission" date="2015-09" db="EMBL/GenBank/DDBJ databases">
        <title>Identification and resolution of microdiversity through metagenomic sequencing of parallel consortia.</title>
        <authorList>
            <person name="Nelson W.C."/>
            <person name="Romine M.F."/>
            <person name="Lindemann S.R."/>
        </authorList>
    </citation>
    <scope>NUCLEOTIDE SEQUENCE [LARGE SCALE GENOMIC DNA]</scope>
    <source>
        <strain evidence="9">HL-55</strain>
    </source>
</reference>
<evidence type="ECO:0000256" key="1">
    <source>
        <dbReference type="ARBA" id="ARBA00022448"/>
    </source>
</evidence>
<dbReference type="PROSITE" id="PS51007">
    <property type="entry name" value="CYTC"/>
    <property type="match status" value="1"/>
</dbReference>
<dbReference type="Gene3D" id="1.10.760.10">
    <property type="entry name" value="Cytochrome c-like domain"/>
    <property type="match status" value="1"/>
</dbReference>
<evidence type="ECO:0000256" key="5">
    <source>
        <dbReference type="ARBA" id="ARBA00023004"/>
    </source>
</evidence>
<dbReference type="PANTHER" id="PTHR37823">
    <property type="entry name" value="CYTOCHROME C-553-LIKE"/>
    <property type="match status" value="1"/>
</dbReference>
<evidence type="ECO:0000256" key="2">
    <source>
        <dbReference type="ARBA" id="ARBA00022617"/>
    </source>
</evidence>
<feature type="signal peptide" evidence="7">
    <location>
        <begin position="1"/>
        <end position="21"/>
    </location>
</feature>
<dbReference type="GO" id="GO:0020037">
    <property type="term" value="F:heme binding"/>
    <property type="evidence" value="ECO:0007669"/>
    <property type="project" value="InterPro"/>
</dbReference>
<dbReference type="OrthoDB" id="9805828at2"/>
<evidence type="ECO:0000313" key="9">
    <source>
        <dbReference type="EMBL" id="KPQ27219.1"/>
    </source>
</evidence>
<name>A0A0P8BFU9_9GAMM</name>
<evidence type="ECO:0000256" key="7">
    <source>
        <dbReference type="SAM" id="SignalP"/>
    </source>
</evidence>
<dbReference type="EMBL" id="LJZQ01000033">
    <property type="protein sequence ID" value="KPQ27219.1"/>
    <property type="molecule type" value="Genomic_DNA"/>
</dbReference>
<evidence type="ECO:0000256" key="3">
    <source>
        <dbReference type="ARBA" id="ARBA00022723"/>
    </source>
</evidence>
<keyword evidence="5 6" id="KW-0408">Iron</keyword>
<dbReference type="Proteomes" id="UP000050416">
    <property type="component" value="Unassembled WGS sequence"/>
</dbReference>
<sequence length="106" mass="10915">MRTTAVLVSIAIMGLSALAHADNTELGKEVFTQVAQPSCTICHALSDAGSAGAIGPDLDELKPSRDQVINAVTQGVGVMPAFETSLSAEQIEALADYILSVTTNAN</sequence>
<keyword evidence="7" id="KW-0732">Signal</keyword>
<proteinExistence type="predicted"/>
<evidence type="ECO:0000313" key="10">
    <source>
        <dbReference type="Proteomes" id="UP000050416"/>
    </source>
</evidence>
<dbReference type="STRING" id="1305731.GCA_000934705_03592"/>
<evidence type="ECO:0000259" key="8">
    <source>
        <dbReference type="PROSITE" id="PS51007"/>
    </source>
</evidence>